<dbReference type="EnsemblMetazoa" id="G24483.2">
    <property type="protein sequence ID" value="G24483.2:cds"/>
    <property type="gene ID" value="G24483"/>
</dbReference>
<sequence length="1151" mass="128609">MNLATRKLDFRITSSISMSSKTEQLSNGSNDFDRGNPFSSPSVGDNFSQSVNGDGCSKAVSKSTAIKSRRLRIPNTCSQLDLLLGTTEDKNQLQGKKILQRPSRLADLTYENSPPKRNKSFIYKSCKLEKGKIEQDCNLPQISEEQVMPSLPIEMLNKNEKLRKSSSYVFHQAHRRDSVVAKEFSDSDRSETRRTSFAAPHKRRNSRYDIHRISTDESVEWSFDHIQDVFKDRQTISTSLQAQRLETDGRNYVCVSLNSIRRALSEVGVTSGSACIRSFVGQSYLVFNCQENQLMPPEKEEWARFRKRTPLLSNKDNFRCVRPVTAAIQDALHRNPRSISCTPSSIESNPSHLERGKDSDTMPPLVSETQKCKQPSIEELIKLMKERPQDVKAQLTGCRCMGQFAYDDSLSVLLAKNEGISCLMTAMVKFTGQDEIVTSAISSLARMCAASDASCVHVQKNDGISELLRLMTSNRDLQVIEGAVDILGSMSAVEELLEKLVEEDVPQKVVTLISQHENNPRIVSNCCFILSNLVIEYQTAKNVMYIGGVHVIVNVMKKFQNEDLVHENACRALGSFAAHEDLCSDVSNAGALNVVMHTLKTFSDSTAVLECALWALACLSKCMDAVQFLCKDGEISTVLSTLQKYPYDETLQEYGCWTLCNLASFAFGAQELAVPEIVSTVCHCLEQFPENLQLQQEIFAFLVPVLAISEKAQKQFIQDGKVKIVLERMTTYLDCPVIQEHGSLIIGTLAVSKSHRSVLERLNASQTIVTALLHHEKSDRIHENGQIALTNLSAEVYGNKYTVVKNGGVQAAITSLTKMSHNPDVVDLALKLLGNLIELDAVCHSFLEDQGLDVLETLLKSCTDCRDTEILVKNILIHLASTKGITASELDAIERVICTVPDVLQNNNGEDVYLVQFYEKVVSTVNGCKMFVDCGSFDKMVDLLTINSTTYDVQFHGCKVMAALAMNGFNKKRSSEVLSLIHNAMRNFPGKLDLHIVCCGALCYLTEEQDSTSMVFLHQHGMSTLMTTLRRFQDEHRLVVVAFMALENLLKSVAANEDNDKLIKSYDVKLIEGYDVLSVIDIMSRFPDVVDIQVFGCKLLTLATDDDMKKELDTTPLLDILDRRKSMQDAVVWARRALQRIRPDLLEAEER</sequence>
<feature type="compositionally biased region" description="Polar residues" evidence="2">
    <location>
        <begin position="339"/>
        <end position="351"/>
    </location>
</feature>
<dbReference type="InterPro" id="IPR011989">
    <property type="entry name" value="ARM-like"/>
</dbReference>
<dbReference type="PANTHER" id="PTHR22895:SF0">
    <property type="entry name" value="ARMADILLO REPEAT-CONTAINING PROTEIN 6"/>
    <property type="match status" value="1"/>
</dbReference>
<organism evidence="4 5">
    <name type="scientific">Magallana gigas</name>
    <name type="common">Pacific oyster</name>
    <name type="synonym">Crassostrea gigas</name>
    <dbReference type="NCBI Taxonomy" id="29159"/>
    <lineage>
        <taxon>Eukaryota</taxon>
        <taxon>Metazoa</taxon>
        <taxon>Spiralia</taxon>
        <taxon>Lophotrochozoa</taxon>
        <taxon>Mollusca</taxon>
        <taxon>Bivalvia</taxon>
        <taxon>Autobranchia</taxon>
        <taxon>Pteriomorphia</taxon>
        <taxon>Ostreida</taxon>
        <taxon>Ostreoidea</taxon>
        <taxon>Ostreidae</taxon>
        <taxon>Magallana</taxon>
    </lineage>
</organism>
<feature type="domain" description="LRRK2 ARM repeat" evidence="3">
    <location>
        <begin position="484"/>
        <end position="699"/>
    </location>
</feature>
<evidence type="ECO:0000313" key="4">
    <source>
        <dbReference type="EnsemblMetazoa" id="G24483.2:cds"/>
    </source>
</evidence>
<proteinExistence type="predicted"/>
<dbReference type="SUPFAM" id="SSF48371">
    <property type="entry name" value="ARM repeat"/>
    <property type="match status" value="2"/>
</dbReference>
<dbReference type="Gene3D" id="1.25.10.10">
    <property type="entry name" value="Leucine-rich Repeat Variant"/>
    <property type="match status" value="4"/>
</dbReference>
<dbReference type="PANTHER" id="PTHR22895">
    <property type="entry name" value="ARMADILLO REPEAT-CONTAINING PROTEIN 6"/>
    <property type="match status" value="1"/>
</dbReference>
<feature type="region of interest" description="Disordered" evidence="2">
    <location>
        <begin position="19"/>
        <end position="58"/>
    </location>
</feature>
<feature type="domain" description="LRRK2 ARM repeat" evidence="3">
    <location>
        <begin position="973"/>
        <end position="1106"/>
    </location>
</feature>
<name>A0A8W8KM01_MAGGI</name>
<dbReference type="SMART" id="SM00185">
    <property type="entry name" value="ARM"/>
    <property type="match status" value="8"/>
</dbReference>
<feature type="region of interest" description="Disordered" evidence="2">
    <location>
        <begin position="339"/>
        <end position="367"/>
    </location>
</feature>
<dbReference type="InterPro" id="IPR000225">
    <property type="entry name" value="Armadillo"/>
</dbReference>
<feature type="compositionally biased region" description="Polar residues" evidence="2">
    <location>
        <begin position="19"/>
        <end position="30"/>
    </location>
</feature>
<keyword evidence="5" id="KW-1185">Reference proteome</keyword>
<dbReference type="AlphaFoldDB" id="A0A8W8KM01"/>
<dbReference type="InterPro" id="IPR016024">
    <property type="entry name" value="ARM-type_fold"/>
</dbReference>
<accession>A0A8W8KM01</accession>
<reference evidence="4" key="1">
    <citation type="submission" date="2022-08" db="UniProtKB">
        <authorList>
            <consortium name="EnsemblMetazoa"/>
        </authorList>
    </citation>
    <scope>IDENTIFICATION</scope>
    <source>
        <strain evidence="4">05x7-T-G4-1.051#20</strain>
    </source>
</reference>
<keyword evidence="1" id="KW-0677">Repeat</keyword>
<protein>
    <recommendedName>
        <fullName evidence="3">LRRK2 ARM repeat domain-containing protein</fullName>
    </recommendedName>
</protein>
<evidence type="ECO:0000259" key="3">
    <source>
        <dbReference type="Pfam" id="PF23744"/>
    </source>
</evidence>
<evidence type="ECO:0000256" key="1">
    <source>
        <dbReference type="ARBA" id="ARBA00022737"/>
    </source>
</evidence>
<evidence type="ECO:0000313" key="5">
    <source>
        <dbReference type="Proteomes" id="UP000005408"/>
    </source>
</evidence>
<dbReference type="Pfam" id="PF23744">
    <property type="entry name" value="ARM_LRRK2"/>
    <property type="match status" value="2"/>
</dbReference>
<dbReference type="InterPro" id="IPR056597">
    <property type="entry name" value="ARM_LRRK2"/>
</dbReference>
<feature type="compositionally biased region" description="Polar residues" evidence="2">
    <location>
        <begin position="37"/>
        <end position="52"/>
    </location>
</feature>
<evidence type="ECO:0000256" key="2">
    <source>
        <dbReference type="SAM" id="MobiDB-lite"/>
    </source>
</evidence>
<dbReference type="Proteomes" id="UP000005408">
    <property type="component" value="Unassembled WGS sequence"/>
</dbReference>